<accession>A0A231V488</accession>
<protein>
    <recommendedName>
        <fullName evidence="3">Sel1 repeat family protein</fullName>
    </recommendedName>
</protein>
<dbReference type="SUPFAM" id="SSF81901">
    <property type="entry name" value="HCP-like"/>
    <property type="match status" value="1"/>
</dbReference>
<dbReference type="InterPro" id="IPR011990">
    <property type="entry name" value="TPR-like_helical_dom_sf"/>
</dbReference>
<dbReference type="Pfam" id="PF08238">
    <property type="entry name" value="Sel1"/>
    <property type="match status" value="2"/>
</dbReference>
<reference evidence="2" key="1">
    <citation type="journal article" date="2017" name="Int. J. Syst. Evol. Microbiol.">
        <title>Notoacmeibacter marinus gen. nov., sp. nov., isolated from the gut of a limpet and proposal of Notoacmeibacteraceae fam. nov. in the order Rhizobiales of the class Alphaproteobacteria.</title>
        <authorList>
            <person name="Huang Z."/>
            <person name="Guo F."/>
            <person name="Lai Q."/>
        </authorList>
    </citation>
    <scope>NUCLEOTIDE SEQUENCE [LARGE SCALE GENOMIC DNA]</scope>
    <source>
        <strain evidence="2">XMTR2A4</strain>
    </source>
</reference>
<dbReference type="Proteomes" id="UP000215405">
    <property type="component" value="Unassembled WGS sequence"/>
</dbReference>
<keyword evidence="2" id="KW-1185">Reference proteome</keyword>
<name>A0A231V488_9HYPH</name>
<dbReference type="Gene3D" id="1.25.40.10">
    <property type="entry name" value="Tetratricopeptide repeat domain"/>
    <property type="match status" value="1"/>
</dbReference>
<dbReference type="InterPro" id="IPR006597">
    <property type="entry name" value="Sel1-like"/>
</dbReference>
<dbReference type="SMART" id="SM00671">
    <property type="entry name" value="SEL1"/>
    <property type="match status" value="2"/>
</dbReference>
<comment type="caution">
    <text evidence="1">The sequence shown here is derived from an EMBL/GenBank/DDBJ whole genome shotgun (WGS) entry which is preliminary data.</text>
</comment>
<organism evidence="1 2">
    <name type="scientific">Notoacmeibacter marinus</name>
    <dbReference type="NCBI Taxonomy" id="1876515"/>
    <lineage>
        <taxon>Bacteria</taxon>
        <taxon>Pseudomonadati</taxon>
        <taxon>Pseudomonadota</taxon>
        <taxon>Alphaproteobacteria</taxon>
        <taxon>Hyphomicrobiales</taxon>
        <taxon>Notoacmeibacteraceae</taxon>
        <taxon>Notoacmeibacter</taxon>
    </lineage>
</organism>
<proteinExistence type="predicted"/>
<evidence type="ECO:0008006" key="3">
    <source>
        <dbReference type="Google" id="ProtNLM"/>
    </source>
</evidence>
<evidence type="ECO:0000313" key="1">
    <source>
        <dbReference type="EMBL" id="OXT02995.1"/>
    </source>
</evidence>
<evidence type="ECO:0000313" key="2">
    <source>
        <dbReference type="Proteomes" id="UP000215405"/>
    </source>
</evidence>
<dbReference type="AlphaFoldDB" id="A0A231V488"/>
<sequence length="171" mass="19060">MWQLDAGTENADEFGTLNPDEMTLNRAIDNATRGKIDMMTCAQGYLMTKMGNHGDARTIFRRCAEAGYTGTMTWMSYMEENGFGRDGIDPEAAARWNRQAADLGDPVAQLNYGLDLLRGRGVAPDPEAGQRWVDRAATAGDRSAIELQRSDYDYRAVTPDADESRYDKNLF</sequence>
<dbReference type="EMBL" id="NBYO01000001">
    <property type="protein sequence ID" value="OXT02995.1"/>
    <property type="molecule type" value="Genomic_DNA"/>
</dbReference>
<gene>
    <name evidence="1" type="ORF">B7H23_08020</name>
</gene>